<accession>A0A4Q9MB66</accession>
<dbReference type="AlphaFoldDB" id="A0A4Q9MB66"/>
<evidence type="ECO:0000313" key="1">
    <source>
        <dbReference type="EMBL" id="TBU24379.1"/>
    </source>
</evidence>
<dbReference type="Proteomes" id="UP000292957">
    <property type="component" value="Unassembled WGS sequence"/>
</dbReference>
<proteinExistence type="predicted"/>
<dbReference type="EMBL" id="ML143481">
    <property type="protein sequence ID" value="TBU24379.1"/>
    <property type="molecule type" value="Genomic_DNA"/>
</dbReference>
<name>A0A4Q9MB66_9APHY</name>
<reference evidence="1" key="1">
    <citation type="submission" date="2019-01" db="EMBL/GenBank/DDBJ databases">
        <title>Draft genome sequences of three monokaryotic isolates of the white-rot basidiomycete fungus Dichomitus squalens.</title>
        <authorList>
            <consortium name="DOE Joint Genome Institute"/>
            <person name="Lopez S.C."/>
            <person name="Andreopoulos B."/>
            <person name="Pangilinan J."/>
            <person name="Lipzen A."/>
            <person name="Riley R."/>
            <person name="Ahrendt S."/>
            <person name="Ng V."/>
            <person name="Barry K."/>
            <person name="Daum C."/>
            <person name="Grigoriev I.V."/>
            <person name="Hilden K.S."/>
            <person name="Makela M.R."/>
            <person name="de Vries R.P."/>
        </authorList>
    </citation>
    <scope>NUCLEOTIDE SEQUENCE [LARGE SCALE GENOMIC DNA]</scope>
    <source>
        <strain evidence="1">OM18370.1</strain>
    </source>
</reference>
<organism evidence="1">
    <name type="scientific">Dichomitus squalens</name>
    <dbReference type="NCBI Taxonomy" id="114155"/>
    <lineage>
        <taxon>Eukaryota</taxon>
        <taxon>Fungi</taxon>
        <taxon>Dikarya</taxon>
        <taxon>Basidiomycota</taxon>
        <taxon>Agaricomycotina</taxon>
        <taxon>Agaricomycetes</taxon>
        <taxon>Polyporales</taxon>
        <taxon>Polyporaceae</taxon>
        <taxon>Dichomitus</taxon>
    </lineage>
</organism>
<sequence>MQIPSIRGHGLLEPRSLLASTVAAQTSANAGRNRLQGPVAGRGVHFDAPCRSLSSRLVSPPTPSSVYAFTDMAIGL</sequence>
<gene>
    <name evidence="1" type="ORF">BD311DRAFT_766665</name>
</gene>
<protein>
    <submittedName>
        <fullName evidence="1">Uncharacterized protein</fullName>
    </submittedName>
</protein>